<dbReference type="EMBL" id="CM008964">
    <property type="protein sequence ID" value="PNW86017.1"/>
    <property type="molecule type" value="Genomic_DNA"/>
</dbReference>
<dbReference type="Gramene" id="PNW86017">
    <property type="protein sequence ID" value="PNW86017"/>
    <property type="gene ID" value="CHLRE_03g205473v5"/>
</dbReference>
<proteinExistence type="predicted"/>
<dbReference type="Proteomes" id="UP000006906">
    <property type="component" value="Chromosome 3"/>
</dbReference>
<dbReference type="ExpressionAtlas" id="A0A2K3DZT0">
    <property type="expression patterns" value="baseline and differential"/>
</dbReference>
<evidence type="ECO:0000313" key="2">
    <source>
        <dbReference type="Proteomes" id="UP000006906"/>
    </source>
</evidence>
<dbReference type="PaxDb" id="3055-EDO98637"/>
<dbReference type="GeneID" id="5724994"/>
<reference evidence="1 2" key="1">
    <citation type="journal article" date="2007" name="Science">
        <title>The Chlamydomonas genome reveals the evolution of key animal and plant functions.</title>
        <authorList>
            <person name="Merchant S.S."/>
            <person name="Prochnik S.E."/>
            <person name="Vallon O."/>
            <person name="Harris E.H."/>
            <person name="Karpowicz S.J."/>
            <person name="Witman G.B."/>
            <person name="Terry A."/>
            <person name="Salamov A."/>
            <person name="Fritz-Laylin L.K."/>
            <person name="Marechal-Drouard L."/>
            <person name="Marshall W.F."/>
            <person name="Qu L.H."/>
            <person name="Nelson D.R."/>
            <person name="Sanderfoot A.A."/>
            <person name="Spalding M.H."/>
            <person name="Kapitonov V.V."/>
            <person name="Ren Q."/>
            <person name="Ferris P."/>
            <person name="Lindquist E."/>
            <person name="Shapiro H."/>
            <person name="Lucas S.M."/>
            <person name="Grimwood J."/>
            <person name="Schmutz J."/>
            <person name="Cardol P."/>
            <person name="Cerutti H."/>
            <person name="Chanfreau G."/>
            <person name="Chen C.L."/>
            <person name="Cognat V."/>
            <person name="Croft M.T."/>
            <person name="Dent R."/>
            <person name="Dutcher S."/>
            <person name="Fernandez E."/>
            <person name="Fukuzawa H."/>
            <person name="Gonzalez-Ballester D."/>
            <person name="Gonzalez-Halphen D."/>
            <person name="Hallmann A."/>
            <person name="Hanikenne M."/>
            <person name="Hippler M."/>
            <person name="Inwood W."/>
            <person name="Jabbari K."/>
            <person name="Kalanon M."/>
            <person name="Kuras R."/>
            <person name="Lefebvre P.A."/>
            <person name="Lemaire S.D."/>
            <person name="Lobanov A.V."/>
            <person name="Lohr M."/>
            <person name="Manuell A."/>
            <person name="Meier I."/>
            <person name="Mets L."/>
            <person name="Mittag M."/>
            <person name="Mittelmeier T."/>
            <person name="Moroney J.V."/>
            <person name="Moseley J."/>
            <person name="Napoli C."/>
            <person name="Nedelcu A.M."/>
            <person name="Niyogi K."/>
            <person name="Novoselov S.V."/>
            <person name="Paulsen I.T."/>
            <person name="Pazour G."/>
            <person name="Purton S."/>
            <person name="Ral J.P."/>
            <person name="Riano-Pachon D.M."/>
            <person name="Riekhof W."/>
            <person name="Rymarquis L."/>
            <person name="Schroda M."/>
            <person name="Stern D."/>
            <person name="Umen J."/>
            <person name="Willows R."/>
            <person name="Wilson N."/>
            <person name="Zimmer S.L."/>
            <person name="Allmer J."/>
            <person name="Balk J."/>
            <person name="Bisova K."/>
            <person name="Chen C.J."/>
            <person name="Elias M."/>
            <person name="Gendler K."/>
            <person name="Hauser C."/>
            <person name="Lamb M.R."/>
            <person name="Ledford H."/>
            <person name="Long J.C."/>
            <person name="Minagawa J."/>
            <person name="Page M.D."/>
            <person name="Pan J."/>
            <person name="Pootakham W."/>
            <person name="Roje S."/>
            <person name="Rose A."/>
            <person name="Stahlberg E."/>
            <person name="Terauchi A.M."/>
            <person name="Yang P."/>
            <person name="Ball S."/>
            <person name="Bowler C."/>
            <person name="Dieckmann C.L."/>
            <person name="Gladyshev V.N."/>
            <person name="Green P."/>
            <person name="Jorgensen R."/>
            <person name="Mayfield S."/>
            <person name="Mueller-Roeber B."/>
            <person name="Rajamani S."/>
            <person name="Sayre R.T."/>
            <person name="Brokstein P."/>
            <person name="Dubchak I."/>
            <person name="Goodstein D."/>
            <person name="Hornick L."/>
            <person name="Huang Y.W."/>
            <person name="Jhaveri J."/>
            <person name="Luo Y."/>
            <person name="Martinez D."/>
            <person name="Ngau W.C."/>
            <person name="Otillar B."/>
            <person name="Poliakov A."/>
            <person name="Porter A."/>
            <person name="Szajkowski L."/>
            <person name="Werner G."/>
            <person name="Zhou K."/>
            <person name="Grigoriev I.V."/>
            <person name="Rokhsar D.S."/>
            <person name="Grossman A.R."/>
        </authorList>
    </citation>
    <scope>NUCLEOTIDE SEQUENCE [LARGE SCALE GENOMIC DNA]</scope>
    <source>
        <strain evidence="2">CC-503</strain>
    </source>
</reference>
<evidence type="ECO:0000313" key="1">
    <source>
        <dbReference type="EMBL" id="PNW86017.1"/>
    </source>
</evidence>
<dbReference type="OrthoDB" id="526811at2759"/>
<keyword evidence="2" id="KW-1185">Reference proteome</keyword>
<name>A0A2K3DZT0_CHLRE</name>
<organism evidence="1 2">
    <name type="scientific">Chlamydomonas reinhardtii</name>
    <name type="common">Chlamydomonas smithii</name>
    <dbReference type="NCBI Taxonomy" id="3055"/>
    <lineage>
        <taxon>Eukaryota</taxon>
        <taxon>Viridiplantae</taxon>
        <taxon>Chlorophyta</taxon>
        <taxon>core chlorophytes</taxon>
        <taxon>Chlorophyceae</taxon>
        <taxon>CS clade</taxon>
        <taxon>Chlamydomonadales</taxon>
        <taxon>Chlamydomonadaceae</taxon>
        <taxon>Chlamydomonas</taxon>
    </lineage>
</organism>
<accession>A0A2K3DZT0</accession>
<dbReference type="RefSeq" id="XP_001699391.2">
    <property type="nucleotide sequence ID" value="XM_001699339.2"/>
</dbReference>
<dbReference type="InParanoid" id="A0A2K3DZT0"/>
<dbReference type="KEGG" id="cre:CHLRE_03g205473v5"/>
<gene>
    <name evidence="1" type="ORF">CHLRE_03g205473v5</name>
</gene>
<protein>
    <submittedName>
        <fullName evidence="1">Uncharacterized protein</fullName>
    </submittedName>
</protein>
<dbReference type="AlphaFoldDB" id="A0A2K3DZT0"/>
<sequence length="324" mass="35543">MCVFREGSENLQPTCSPSALYTAALFDTVGKEGSQSARSTVLGSYYSDKCSSYTPPAGRAACRADRTNRCYVPLRGSSCRSSYSQEALDASAYCPGTKAARRSYCMTRFVDECTGECTWSLAAANIAEAQRPALETANGGPILYGACFTTEEVNYYVSANNTLDRAKQAEWTAGIYPDLENPDTWDELAGTCSVAISTKLLNDYSNACLAVNVDDPESFTMRYRLNVSDFAASVKCQQLGCAVSFIDFTKQGIIPDGTIDLVAASGYQCVPEPEERYRLVYREATDYPLLEQLRSCSSPVAQFDRAVCESMKPSSTEDSRRRRR</sequence>